<protein>
    <recommendedName>
        <fullName evidence="4">TRANSMEMBRANE PROTEIN</fullName>
    </recommendedName>
</protein>
<keyword evidence="1" id="KW-0472">Membrane</keyword>
<sequence>MPDHDQPTAWHPHLTDAEATAEARRILTEAYRPTPQIPTAYRDPSPLPAYGSTPPVLQPDRRIVPPWAAGTAVVGIGVGAGCVGLGCGIWLACQGLAAVTLTSVLFITLPIAALAAVTAAVGSAVRSLKTVRTETHHHYAGPVRQETNTITAPAYGLIARNRNTLSR</sequence>
<dbReference type="EMBL" id="JARJBB010000006">
    <property type="protein sequence ID" value="MDF3299981.1"/>
    <property type="molecule type" value="Genomic_DNA"/>
</dbReference>
<evidence type="ECO:0008006" key="4">
    <source>
        <dbReference type="Google" id="ProtNLM"/>
    </source>
</evidence>
<comment type="caution">
    <text evidence="2">The sequence shown here is derived from an EMBL/GenBank/DDBJ whole genome shotgun (WGS) entry which is preliminary data.</text>
</comment>
<evidence type="ECO:0000313" key="2">
    <source>
        <dbReference type="EMBL" id="MDF3299981.1"/>
    </source>
</evidence>
<evidence type="ECO:0000256" key="1">
    <source>
        <dbReference type="SAM" id="Phobius"/>
    </source>
</evidence>
<keyword evidence="3" id="KW-1185">Reference proteome</keyword>
<name>A0ABT6A5R4_9ACTN</name>
<organism evidence="2 3">
    <name type="scientific">Streptomyces tropicalis</name>
    <dbReference type="NCBI Taxonomy" id="3034234"/>
    <lineage>
        <taxon>Bacteria</taxon>
        <taxon>Bacillati</taxon>
        <taxon>Actinomycetota</taxon>
        <taxon>Actinomycetes</taxon>
        <taxon>Kitasatosporales</taxon>
        <taxon>Streptomycetaceae</taxon>
        <taxon>Streptomyces</taxon>
    </lineage>
</organism>
<feature type="transmembrane region" description="Helical" evidence="1">
    <location>
        <begin position="67"/>
        <end position="92"/>
    </location>
</feature>
<dbReference type="Proteomes" id="UP001221150">
    <property type="component" value="Unassembled WGS sequence"/>
</dbReference>
<evidence type="ECO:0000313" key="3">
    <source>
        <dbReference type="Proteomes" id="UP001221150"/>
    </source>
</evidence>
<dbReference type="RefSeq" id="WP_276109528.1">
    <property type="nucleotide sequence ID" value="NZ_JARJBB010000006.1"/>
</dbReference>
<accession>A0ABT6A5R4</accession>
<feature type="transmembrane region" description="Helical" evidence="1">
    <location>
        <begin position="104"/>
        <end position="125"/>
    </location>
</feature>
<reference evidence="2 3" key="1">
    <citation type="submission" date="2023-03" db="EMBL/GenBank/DDBJ databases">
        <title>Draft genome sequence of Streptomyces sp. K1PA1 isolated from peat swamp forest in Thailand.</title>
        <authorList>
            <person name="Klaysubun C."/>
            <person name="Duangmal K."/>
        </authorList>
    </citation>
    <scope>NUCLEOTIDE SEQUENCE [LARGE SCALE GENOMIC DNA]</scope>
    <source>
        <strain evidence="2 3">K1PA1</strain>
    </source>
</reference>
<keyword evidence="1" id="KW-0812">Transmembrane</keyword>
<gene>
    <name evidence="2" type="ORF">P3H78_15350</name>
</gene>
<proteinExistence type="predicted"/>
<keyword evidence="1" id="KW-1133">Transmembrane helix</keyword>